<dbReference type="EMBL" id="ML977313">
    <property type="protein sequence ID" value="KAF2120680.1"/>
    <property type="molecule type" value="Genomic_DNA"/>
</dbReference>
<reference evidence="2" key="1">
    <citation type="journal article" date="2020" name="Stud. Mycol.">
        <title>101 Dothideomycetes genomes: a test case for predicting lifestyles and emergence of pathogens.</title>
        <authorList>
            <person name="Haridas S."/>
            <person name="Albert R."/>
            <person name="Binder M."/>
            <person name="Bloem J."/>
            <person name="Labutti K."/>
            <person name="Salamov A."/>
            <person name="Andreopoulos B."/>
            <person name="Baker S."/>
            <person name="Barry K."/>
            <person name="Bills G."/>
            <person name="Bluhm B."/>
            <person name="Cannon C."/>
            <person name="Castanera R."/>
            <person name="Culley D."/>
            <person name="Daum C."/>
            <person name="Ezra D."/>
            <person name="Gonzalez J."/>
            <person name="Henrissat B."/>
            <person name="Kuo A."/>
            <person name="Liang C."/>
            <person name="Lipzen A."/>
            <person name="Lutzoni F."/>
            <person name="Magnuson J."/>
            <person name="Mondo S."/>
            <person name="Nolan M."/>
            <person name="Ohm R."/>
            <person name="Pangilinan J."/>
            <person name="Park H.-J."/>
            <person name="Ramirez L."/>
            <person name="Alfaro M."/>
            <person name="Sun H."/>
            <person name="Tritt A."/>
            <person name="Yoshinaga Y."/>
            <person name="Zwiers L.-H."/>
            <person name="Turgeon B."/>
            <person name="Goodwin S."/>
            <person name="Spatafora J."/>
            <person name="Crous P."/>
            <person name="Grigoriev I."/>
        </authorList>
    </citation>
    <scope>NUCLEOTIDE SEQUENCE</scope>
    <source>
        <strain evidence="2">CBS 627.86</strain>
    </source>
</reference>
<gene>
    <name evidence="2" type="ORF">BDV96DRAFT_641343</name>
</gene>
<feature type="signal peptide" evidence="1">
    <location>
        <begin position="1"/>
        <end position="17"/>
    </location>
</feature>
<proteinExistence type="predicted"/>
<feature type="chain" id="PRO_5025620838" description="Secreted protein" evidence="1">
    <location>
        <begin position="18"/>
        <end position="134"/>
    </location>
</feature>
<dbReference type="AlphaFoldDB" id="A0A6A5ZM15"/>
<keyword evidence="1" id="KW-0732">Signal</keyword>
<dbReference type="Proteomes" id="UP000799770">
    <property type="component" value="Unassembled WGS sequence"/>
</dbReference>
<keyword evidence="3" id="KW-1185">Reference proteome</keyword>
<sequence length="134" mass="14533">MWAVTLILLLCSVLSEALPTGELVGPATNVTGLGNAEDASSKKCGYVFFDHSTIAPFRDMAWLDVTASDGCLELPQEIGDYVLYQDCTCQFYRKNDQPVHACAQEDYDSTARGPASGDVLRGKKIATYKCSPNT</sequence>
<accession>A0A6A5ZM15</accession>
<protein>
    <recommendedName>
        <fullName evidence="4">Secreted protein</fullName>
    </recommendedName>
</protein>
<evidence type="ECO:0008006" key="4">
    <source>
        <dbReference type="Google" id="ProtNLM"/>
    </source>
</evidence>
<evidence type="ECO:0000313" key="2">
    <source>
        <dbReference type="EMBL" id="KAF2120680.1"/>
    </source>
</evidence>
<name>A0A6A5ZM15_9PLEO</name>
<evidence type="ECO:0000313" key="3">
    <source>
        <dbReference type="Proteomes" id="UP000799770"/>
    </source>
</evidence>
<organism evidence="2 3">
    <name type="scientific">Lophiotrema nucula</name>
    <dbReference type="NCBI Taxonomy" id="690887"/>
    <lineage>
        <taxon>Eukaryota</taxon>
        <taxon>Fungi</taxon>
        <taxon>Dikarya</taxon>
        <taxon>Ascomycota</taxon>
        <taxon>Pezizomycotina</taxon>
        <taxon>Dothideomycetes</taxon>
        <taxon>Pleosporomycetidae</taxon>
        <taxon>Pleosporales</taxon>
        <taxon>Lophiotremataceae</taxon>
        <taxon>Lophiotrema</taxon>
    </lineage>
</organism>
<evidence type="ECO:0000256" key="1">
    <source>
        <dbReference type="SAM" id="SignalP"/>
    </source>
</evidence>